<comment type="caution">
    <text evidence="1">The sequence shown here is derived from an EMBL/GenBank/DDBJ whole genome shotgun (WGS) entry which is preliminary data.</text>
</comment>
<reference evidence="1" key="1">
    <citation type="journal article" date="2021" name="PeerJ">
        <title>Extensive microbial diversity within the chicken gut microbiome revealed by metagenomics and culture.</title>
        <authorList>
            <person name="Gilroy R."/>
            <person name="Ravi A."/>
            <person name="Getino M."/>
            <person name="Pursley I."/>
            <person name="Horton D.L."/>
            <person name="Alikhan N.F."/>
            <person name="Baker D."/>
            <person name="Gharbi K."/>
            <person name="Hall N."/>
            <person name="Watson M."/>
            <person name="Adriaenssens E.M."/>
            <person name="Foster-Nyarko E."/>
            <person name="Jarju S."/>
            <person name="Secka A."/>
            <person name="Antonio M."/>
            <person name="Oren A."/>
            <person name="Chaudhuri R.R."/>
            <person name="La Ragione R."/>
            <person name="Hildebrand F."/>
            <person name="Pallen M.J."/>
        </authorList>
    </citation>
    <scope>NUCLEOTIDE SEQUENCE</scope>
    <source>
        <strain evidence="1">CHK179-7159</strain>
    </source>
</reference>
<organism evidence="1 2">
    <name type="scientific">Candidatus Eisenbergiella merdipullorum</name>
    <dbReference type="NCBI Taxonomy" id="2838553"/>
    <lineage>
        <taxon>Bacteria</taxon>
        <taxon>Bacillati</taxon>
        <taxon>Bacillota</taxon>
        <taxon>Clostridia</taxon>
        <taxon>Lachnospirales</taxon>
        <taxon>Lachnospiraceae</taxon>
        <taxon>Eisenbergiella</taxon>
    </lineage>
</organism>
<dbReference type="Proteomes" id="UP000886858">
    <property type="component" value="Unassembled WGS sequence"/>
</dbReference>
<sequence>MNETVHANRKHKDSVFRMLYSRKEELLPLYNALNGTDYQDPGQLEVTTLENAIYMKYEERRLLSPGRGDDAV</sequence>
<name>A0A9D2L178_9FIRM</name>
<proteinExistence type="predicted"/>
<reference evidence="1" key="2">
    <citation type="submission" date="2021-04" db="EMBL/GenBank/DDBJ databases">
        <authorList>
            <person name="Gilroy R."/>
        </authorList>
    </citation>
    <scope>NUCLEOTIDE SEQUENCE</scope>
    <source>
        <strain evidence="1">CHK179-7159</strain>
    </source>
</reference>
<evidence type="ECO:0000313" key="2">
    <source>
        <dbReference type="Proteomes" id="UP000886858"/>
    </source>
</evidence>
<dbReference type="EMBL" id="DWYY01000156">
    <property type="protein sequence ID" value="HJA94154.1"/>
    <property type="molecule type" value="Genomic_DNA"/>
</dbReference>
<dbReference type="AlphaFoldDB" id="A0A9D2L178"/>
<evidence type="ECO:0000313" key="1">
    <source>
        <dbReference type="EMBL" id="HJA94154.1"/>
    </source>
</evidence>
<protein>
    <submittedName>
        <fullName evidence="1">Uncharacterized protein</fullName>
    </submittedName>
</protein>
<accession>A0A9D2L178</accession>
<gene>
    <name evidence="1" type="ORF">H9717_13770</name>
</gene>